<proteinExistence type="predicted"/>
<feature type="transmembrane region" description="Helical" evidence="1">
    <location>
        <begin position="158"/>
        <end position="187"/>
    </location>
</feature>
<protein>
    <submittedName>
        <fullName evidence="2">Uncharacterized protein</fullName>
    </submittedName>
</protein>
<dbReference type="Proteomes" id="UP001139104">
    <property type="component" value="Unassembled WGS sequence"/>
</dbReference>
<reference evidence="2" key="1">
    <citation type="journal article" date="2022" name="ISME J.">
        <title>Identification of active gaseous-alkane degraders at natural gas seeps.</title>
        <authorList>
            <person name="Farhan Ul Haque M."/>
            <person name="Hernandez M."/>
            <person name="Crombie A.T."/>
            <person name="Murrell J.C."/>
        </authorList>
    </citation>
    <scope>NUCLEOTIDE SEQUENCE</scope>
    <source>
        <strain evidence="2">PC2</strain>
    </source>
</reference>
<feature type="transmembrane region" description="Helical" evidence="1">
    <location>
        <begin position="82"/>
        <end position="101"/>
    </location>
</feature>
<keyword evidence="1" id="KW-1133">Transmembrane helix</keyword>
<comment type="caution">
    <text evidence="2">The sequence shown here is derived from an EMBL/GenBank/DDBJ whole genome shotgun (WGS) entry which is preliminary data.</text>
</comment>
<keyword evidence="1" id="KW-0812">Transmembrane</keyword>
<feature type="transmembrane region" description="Helical" evidence="1">
    <location>
        <begin position="50"/>
        <end position="75"/>
    </location>
</feature>
<evidence type="ECO:0000313" key="2">
    <source>
        <dbReference type="EMBL" id="MCI4683777.1"/>
    </source>
</evidence>
<keyword evidence="1" id="KW-0472">Membrane</keyword>
<feature type="transmembrane region" description="Helical" evidence="1">
    <location>
        <begin position="113"/>
        <end position="137"/>
    </location>
</feature>
<gene>
    <name evidence="2" type="ORF">K2U94_13560</name>
</gene>
<dbReference type="EMBL" id="JAIVFP010000001">
    <property type="protein sequence ID" value="MCI4683777.1"/>
    <property type="molecule type" value="Genomic_DNA"/>
</dbReference>
<organism evidence="2 3">
    <name type="scientific">Candidatus Rhodoblastus alkanivorans</name>
    <dbReference type="NCBI Taxonomy" id="2954117"/>
    <lineage>
        <taxon>Bacteria</taxon>
        <taxon>Pseudomonadati</taxon>
        <taxon>Pseudomonadota</taxon>
        <taxon>Alphaproteobacteria</taxon>
        <taxon>Hyphomicrobiales</taxon>
        <taxon>Rhodoblastaceae</taxon>
        <taxon>Rhodoblastus</taxon>
    </lineage>
</organism>
<name>A0ABS9Z994_9HYPH</name>
<accession>A0ABS9Z994</accession>
<evidence type="ECO:0000313" key="3">
    <source>
        <dbReference type="Proteomes" id="UP001139104"/>
    </source>
</evidence>
<feature type="transmembrane region" description="Helical" evidence="1">
    <location>
        <begin position="202"/>
        <end position="218"/>
    </location>
</feature>
<dbReference type="RefSeq" id="WP_243067708.1">
    <property type="nucleotide sequence ID" value="NZ_JAIVFK010000006.1"/>
</dbReference>
<sequence length="219" mass="23407">MFEWRSTAALWVAVVLSGLYHGANPGMGWPLAVSAALMERRRDALPKAVAALGAGHFLAMLVILIPFSMLTALLLWERQIRIAAGMLVIGLGIFLLLYRRHPRFLSRVPPHRLVLWSFLIATAHGAALMLAPIYLGLCTAAEPGAGHAAAAELMRANALQAVLVAALHTLAMVTAGGLAAAAVYYWFGLKALSTGWFNLDRVWALSLIFVGALAIAFAA</sequence>
<evidence type="ECO:0000256" key="1">
    <source>
        <dbReference type="SAM" id="Phobius"/>
    </source>
</evidence>
<keyword evidence="3" id="KW-1185">Reference proteome</keyword>